<evidence type="ECO:0000313" key="3">
    <source>
        <dbReference type="Proteomes" id="UP001430919"/>
    </source>
</evidence>
<name>A0ABS8MSQ7_9FLAO</name>
<dbReference type="InterPro" id="IPR056920">
    <property type="entry name" value="PRTase-CE"/>
</dbReference>
<dbReference type="Pfam" id="PF24390">
    <property type="entry name" value="PRTase-CE"/>
    <property type="match status" value="1"/>
</dbReference>
<evidence type="ECO:0000259" key="1">
    <source>
        <dbReference type="Pfam" id="PF24390"/>
    </source>
</evidence>
<dbReference type="RefSeq" id="WP_229987583.1">
    <property type="nucleotide sequence ID" value="NZ_JAJJMO010000001.1"/>
</dbReference>
<gene>
    <name evidence="2" type="ORF">LNQ49_04825</name>
</gene>
<proteinExistence type="predicted"/>
<evidence type="ECO:0000313" key="2">
    <source>
        <dbReference type="EMBL" id="MCC9070920.1"/>
    </source>
</evidence>
<reference evidence="2" key="1">
    <citation type="submission" date="2021-11" db="EMBL/GenBank/DDBJ databases">
        <title>Description of novel Flavobacterium species.</title>
        <authorList>
            <person name="Saticioglu I.B."/>
            <person name="Ay H."/>
            <person name="Altun S."/>
            <person name="Duman M."/>
        </authorList>
    </citation>
    <scope>NUCLEOTIDE SEQUENCE</scope>
    <source>
        <strain evidence="2">F-65</strain>
    </source>
</reference>
<feature type="domain" description="PRTase-CE" evidence="1">
    <location>
        <begin position="39"/>
        <end position="295"/>
    </location>
</feature>
<comment type="caution">
    <text evidence="2">The sequence shown here is derived from an EMBL/GenBank/DDBJ whole genome shotgun (WGS) entry which is preliminary data.</text>
</comment>
<dbReference type="Proteomes" id="UP001430919">
    <property type="component" value="Unassembled WGS sequence"/>
</dbReference>
<keyword evidence="3" id="KW-1185">Reference proteome</keyword>
<dbReference type="EMBL" id="JAJJMO010000001">
    <property type="protein sequence ID" value="MCC9070920.1"/>
    <property type="molecule type" value="Genomic_DNA"/>
</dbReference>
<sequence>MSNNTRSPKLPLPSEADLINQIRLTSEIVWEKKLDKSHITEWLTNFKGEVFKKSYEDQLALWLLANFVFYNENEVKHLCKMLYSDFIHKLIVEQDVANSIDLNYKKILGRSRFYSLGQPGESSSYILYLFRQQNEIPLKKFISRLDNLDQTVDTIIFVDDVTLSTGEKSQAAKYIRQLKQNNPSLKNKRILLLTFIATDDAIDYLQSENIEVVTCIILDKRHKCFEEDSMVFSYFNEHLENAKKFATHYGNIVKPANPLGHNDGQFLFGFYYNTPDNTLPIFWAEENNWIPIRKRYHKNYQNKLLNIGKYI</sequence>
<protein>
    <recommendedName>
        <fullName evidence="1">PRTase-CE domain-containing protein</fullName>
    </recommendedName>
</protein>
<organism evidence="2 3">
    <name type="scientific">Flavobacterium pisciphilum</name>
    <dbReference type="NCBI Taxonomy" id="2893755"/>
    <lineage>
        <taxon>Bacteria</taxon>
        <taxon>Pseudomonadati</taxon>
        <taxon>Bacteroidota</taxon>
        <taxon>Flavobacteriia</taxon>
        <taxon>Flavobacteriales</taxon>
        <taxon>Flavobacteriaceae</taxon>
        <taxon>Flavobacterium</taxon>
    </lineage>
</organism>
<accession>A0ABS8MSQ7</accession>